<dbReference type="PROSITE" id="PS50103">
    <property type="entry name" value="ZF_C3H1"/>
    <property type="match status" value="3"/>
</dbReference>
<evidence type="ECO:0000256" key="3">
    <source>
        <dbReference type="ARBA" id="ARBA00022771"/>
    </source>
</evidence>
<feature type="compositionally biased region" description="Gly residues" evidence="6">
    <location>
        <begin position="507"/>
        <end position="517"/>
    </location>
</feature>
<dbReference type="GO" id="GO:0008270">
    <property type="term" value="F:zinc ion binding"/>
    <property type="evidence" value="ECO:0007669"/>
    <property type="project" value="UniProtKB-KW"/>
</dbReference>
<keyword evidence="2 5" id="KW-0479">Metal-binding</keyword>
<evidence type="ECO:0000256" key="6">
    <source>
        <dbReference type="SAM" id="MobiDB-lite"/>
    </source>
</evidence>
<dbReference type="SUPFAM" id="SSF90229">
    <property type="entry name" value="CCCH zinc finger"/>
    <property type="match status" value="2"/>
</dbReference>
<dbReference type="Pfam" id="PF14608">
    <property type="entry name" value="zf-CCCH_2"/>
    <property type="match status" value="2"/>
</dbReference>
<dbReference type="Proteomes" id="UP000521872">
    <property type="component" value="Unassembled WGS sequence"/>
</dbReference>
<dbReference type="PANTHER" id="PTHR11224">
    <property type="entry name" value="MAKORIN-RELATED"/>
    <property type="match status" value="1"/>
</dbReference>
<keyword evidence="10" id="KW-1185">Reference proteome</keyword>
<evidence type="ECO:0000256" key="2">
    <source>
        <dbReference type="ARBA" id="ARBA00022723"/>
    </source>
</evidence>
<dbReference type="InterPro" id="IPR000571">
    <property type="entry name" value="Znf_CCCH"/>
</dbReference>
<dbReference type="InterPro" id="IPR045072">
    <property type="entry name" value="MKRN-like"/>
</dbReference>
<proteinExistence type="predicted"/>
<dbReference type="Gene3D" id="3.30.1370.210">
    <property type="match status" value="1"/>
</dbReference>
<reference evidence="9 10" key="1">
    <citation type="submission" date="2019-12" db="EMBL/GenBank/DDBJ databases">
        <authorList>
            <person name="Floudas D."/>
            <person name="Bentzer J."/>
            <person name="Ahren D."/>
            <person name="Johansson T."/>
            <person name="Persson P."/>
            <person name="Tunlid A."/>
        </authorList>
    </citation>
    <scope>NUCLEOTIDE SEQUENCE [LARGE SCALE GENOMIC DNA]</scope>
    <source>
        <strain evidence="9 10">CBS 102.39</strain>
    </source>
</reference>
<sequence length="571" mass="62580">MASSSTRPQTSKPRGICRYYNVPRGCFAGNNCKFLHEEPSADSKPEDPPLLTPYDQSKRCRYYEQGFCKRGDACWFVHALPPSKITTTADVEAEDELCSVCFEKPTTYGLLSGCSHVFCITCIKQWRDRHNKNGTLMASSNTKKCPMCRAPSRFITPSSQFWKDGTPEKITITEAYKDSMARVPCRYFQKSLRRNKEQPLCPYGKDCFYKHENDDGTLYVFEEGVDRYSDRMYRGAVFSFDDLRYTPFEIPFATRNVDVVVHNYLHGEDDNGEEENSAIRRFREVGRSLEILNEAIGDGSSLADLDQAVEALRAGLGRLGIVNPGEAGEARRLHGRNGTDDDTVMERLEILADQMLASIGALRRTGETQVPRTDTPPPPLEPIEEGQAALSRSLSEDSLPGLQSVSGSSSENDGNDDVHDGSSDDDEDGVERCMRPSDALNMAGLPWNELFDGWSSSQMLNAAGPATRDDEAEQEAESTASAGQAMDVQEGLPALESQETVGQEEGTAGGVADGGGRAVRSEEDKRDGEEFTTDGRGRVISVGGDGNGERSGTGAGTGTGRSILDWFSGLF</sequence>
<dbReference type="Pfam" id="PF00642">
    <property type="entry name" value="zf-CCCH"/>
    <property type="match status" value="1"/>
</dbReference>
<feature type="compositionally biased region" description="Basic and acidic residues" evidence="6">
    <location>
        <begin position="519"/>
        <end position="537"/>
    </location>
</feature>
<protein>
    <recommendedName>
        <fullName evidence="11">RING-type E3 ubiquitin transferase</fullName>
    </recommendedName>
</protein>
<dbReference type="InterPro" id="IPR036855">
    <property type="entry name" value="Znf_CCCH_sf"/>
</dbReference>
<feature type="zinc finger region" description="C3H1-type" evidence="5">
    <location>
        <begin position="11"/>
        <end position="39"/>
    </location>
</feature>
<evidence type="ECO:0008006" key="11">
    <source>
        <dbReference type="Google" id="ProtNLM"/>
    </source>
</evidence>
<feature type="compositionally biased region" description="Gly residues" evidence="6">
    <location>
        <begin position="543"/>
        <end position="559"/>
    </location>
</feature>
<dbReference type="Pfam" id="PF00097">
    <property type="entry name" value="zf-C3HC4"/>
    <property type="match status" value="1"/>
</dbReference>
<feature type="zinc finger region" description="C3H1-type" evidence="5">
    <location>
        <begin position="179"/>
        <end position="214"/>
    </location>
</feature>
<dbReference type="InterPro" id="IPR018957">
    <property type="entry name" value="Znf_C3HC4_RING-type"/>
</dbReference>
<evidence type="ECO:0000256" key="5">
    <source>
        <dbReference type="PROSITE-ProRule" id="PRU00723"/>
    </source>
</evidence>
<dbReference type="PANTHER" id="PTHR11224:SF10">
    <property type="entry name" value="IP09428P-RELATED"/>
    <property type="match status" value="1"/>
</dbReference>
<dbReference type="SUPFAM" id="SSF57850">
    <property type="entry name" value="RING/U-box"/>
    <property type="match status" value="1"/>
</dbReference>
<feature type="domain" description="RING-type" evidence="7">
    <location>
        <begin position="98"/>
        <end position="149"/>
    </location>
</feature>
<dbReference type="Gene3D" id="3.30.40.10">
    <property type="entry name" value="Zinc/RING finger domain, C3HC4 (zinc finger)"/>
    <property type="match status" value="1"/>
</dbReference>
<dbReference type="SMART" id="SM00184">
    <property type="entry name" value="RING"/>
    <property type="match status" value="1"/>
</dbReference>
<feature type="region of interest" description="Disordered" evidence="6">
    <location>
        <begin position="461"/>
        <end position="561"/>
    </location>
</feature>
<evidence type="ECO:0000313" key="9">
    <source>
        <dbReference type="EMBL" id="KAF4611050.1"/>
    </source>
</evidence>
<feature type="domain" description="C3H1-type" evidence="8">
    <location>
        <begin position="179"/>
        <end position="214"/>
    </location>
</feature>
<dbReference type="PROSITE" id="PS00518">
    <property type="entry name" value="ZF_RING_1"/>
    <property type="match status" value="1"/>
</dbReference>
<organism evidence="9 10">
    <name type="scientific">Agrocybe pediades</name>
    <dbReference type="NCBI Taxonomy" id="84607"/>
    <lineage>
        <taxon>Eukaryota</taxon>
        <taxon>Fungi</taxon>
        <taxon>Dikarya</taxon>
        <taxon>Basidiomycota</taxon>
        <taxon>Agaricomycotina</taxon>
        <taxon>Agaricomycetes</taxon>
        <taxon>Agaricomycetidae</taxon>
        <taxon>Agaricales</taxon>
        <taxon>Agaricineae</taxon>
        <taxon>Strophariaceae</taxon>
        <taxon>Agrocybe</taxon>
    </lineage>
</organism>
<dbReference type="GO" id="GO:0061630">
    <property type="term" value="F:ubiquitin protein ligase activity"/>
    <property type="evidence" value="ECO:0007669"/>
    <property type="project" value="InterPro"/>
</dbReference>
<accession>A0A8H4QHV8</accession>
<feature type="zinc finger region" description="C3H1-type" evidence="5">
    <location>
        <begin position="54"/>
        <end position="81"/>
    </location>
</feature>
<keyword evidence="1" id="KW-0808">Transferase</keyword>
<dbReference type="EMBL" id="JAACJL010000058">
    <property type="protein sequence ID" value="KAF4611050.1"/>
    <property type="molecule type" value="Genomic_DNA"/>
</dbReference>
<name>A0A8H4QHV8_9AGAR</name>
<evidence type="ECO:0000256" key="1">
    <source>
        <dbReference type="ARBA" id="ARBA00022679"/>
    </source>
</evidence>
<keyword evidence="4 5" id="KW-0862">Zinc</keyword>
<feature type="domain" description="C3H1-type" evidence="8">
    <location>
        <begin position="11"/>
        <end position="39"/>
    </location>
</feature>
<feature type="region of interest" description="Disordered" evidence="6">
    <location>
        <begin position="362"/>
        <end position="432"/>
    </location>
</feature>
<dbReference type="AlphaFoldDB" id="A0A8H4QHV8"/>
<evidence type="ECO:0000259" key="8">
    <source>
        <dbReference type="PROSITE" id="PS50103"/>
    </source>
</evidence>
<feature type="domain" description="C3H1-type" evidence="8">
    <location>
        <begin position="54"/>
        <end position="81"/>
    </location>
</feature>
<dbReference type="PROSITE" id="PS50089">
    <property type="entry name" value="ZF_RING_2"/>
    <property type="match status" value="1"/>
</dbReference>
<dbReference type="InterPro" id="IPR001841">
    <property type="entry name" value="Znf_RING"/>
</dbReference>
<evidence type="ECO:0000259" key="7">
    <source>
        <dbReference type="PROSITE" id="PS50089"/>
    </source>
</evidence>
<dbReference type="GO" id="GO:0000209">
    <property type="term" value="P:protein polyubiquitination"/>
    <property type="evidence" value="ECO:0007669"/>
    <property type="project" value="InterPro"/>
</dbReference>
<dbReference type="SMART" id="SM00356">
    <property type="entry name" value="ZnF_C3H1"/>
    <property type="match status" value="3"/>
</dbReference>
<comment type="caution">
    <text evidence="9">The sequence shown here is derived from an EMBL/GenBank/DDBJ whole genome shotgun (WGS) entry which is preliminary data.</text>
</comment>
<evidence type="ECO:0000256" key="4">
    <source>
        <dbReference type="ARBA" id="ARBA00022833"/>
    </source>
</evidence>
<keyword evidence="3 5" id="KW-0863">Zinc-finger</keyword>
<dbReference type="InterPro" id="IPR017907">
    <property type="entry name" value="Znf_RING_CS"/>
</dbReference>
<dbReference type="InterPro" id="IPR013083">
    <property type="entry name" value="Znf_RING/FYVE/PHD"/>
</dbReference>
<gene>
    <name evidence="9" type="ORF">D9613_006827</name>
</gene>
<evidence type="ECO:0000313" key="10">
    <source>
        <dbReference type="Proteomes" id="UP000521872"/>
    </source>
</evidence>